<keyword evidence="1" id="KW-1133">Transmembrane helix</keyword>
<organism evidence="2 3">
    <name type="scientific">Acanthosepion pharaonis</name>
    <name type="common">Pharaoh cuttlefish</name>
    <name type="synonym">Sepia pharaonis</name>
    <dbReference type="NCBI Taxonomy" id="158019"/>
    <lineage>
        <taxon>Eukaryota</taxon>
        <taxon>Metazoa</taxon>
        <taxon>Spiralia</taxon>
        <taxon>Lophotrochozoa</taxon>
        <taxon>Mollusca</taxon>
        <taxon>Cephalopoda</taxon>
        <taxon>Coleoidea</taxon>
        <taxon>Decapodiformes</taxon>
        <taxon>Sepiida</taxon>
        <taxon>Sepiina</taxon>
        <taxon>Sepiidae</taxon>
        <taxon>Acanthosepion</taxon>
    </lineage>
</organism>
<keyword evidence="3" id="KW-1185">Reference proteome</keyword>
<comment type="caution">
    <text evidence="2">The sequence shown here is derived from an EMBL/GenBank/DDBJ whole genome shotgun (WGS) entry which is preliminary data.</text>
</comment>
<accession>A0A812DYU9</accession>
<dbReference type="EMBL" id="CAHIKZ030004683">
    <property type="protein sequence ID" value="CAE1313988.1"/>
    <property type="molecule type" value="Genomic_DNA"/>
</dbReference>
<gene>
    <name evidence="2" type="ORF">SPHA_65035</name>
</gene>
<evidence type="ECO:0000313" key="2">
    <source>
        <dbReference type="EMBL" id="CAE1313988.1"/>
    </source>
</evidence>
<dbReference type="AlphaFoldDB" id="A0A812DYU9"/>
<sequence>MTPSWKTTIHGSFELSTFSVKLCPLNGNMSSNNSYLCLASLATLKKLASFSTFSGISRFLSFLFSFFRIVLTSFHIPFPSRFPSFLPSFLPSFFPSFLPLVPLRWFFYFFCYDNVISHSLLLFPSLSHNHPQLSPSSFFQDHLSKIWRFFFQSSFSLRFCIKKSFRNFLSFYFRRFFSFLCTSPSTRCSIFFSTLSWNFTPESSSPRTRLLYPRYQNF</sequence>
<feature type="transmembrane region" description="Helical" evidence="1">
    <location>
        <begin position="59"/>
        <end position="78"/>
    </location>
</feature>
<protein>
    <submittedName>
        <fullName evidence="2">Uncharacterized protein</fullName>
    </submittedName>
</protein>
<evidence type="ECO:0000256" key="1">
    <source>
        <dbReference type="SAM" id="Phobius"/>
    </source>
</evidence>
<keyword evidence="1" id="KW-0472">Membrane</keyword>
<proteinExistence type="predicted"/>
<reference evidence="2" key="1">
    <citation type="submission" date="2021-01" db="EMBL/GenBank/DDBJ databases">
        <authorList>
            <person name="Li R."/>
            <person name="Bekaert M."/>
        </authorList>
    </citation>
    <scope>NUCLEOTIDE SEQUENCE</scope>
    <source>
        <strain evidence="2">Farmed</strain>
    </source>
</reference>
<name>A0A812DYU9_ACAPH</name>
<keyword evidence="1" id="KW-0812">Transmembrane</keyword>
<dbReference type="Proteomes" id="UP000597762">
    <property type="component" value="Unassembled WGS sequence"/>
</dbReference>
<evidence type="ECO:0000313" key="3">
    <source>
        <dbReference type="Proteomes" id="UP000597762"/>
    </source>
</evidence>